<proteinExistence type="predicted"/>
<reference evidence="1 2" key="1">
    <citation type="submission" date="2021-02" db="EMBL/GenBank/DDBJ databases">
        <authorList>
            <person name="Han P."/>
        </authorList>
    </citation>
    <scope>NUCLEOTIDE SEQUENCE [LARGE SCALE GENOMIC DNA]</scope>
    <source>
        <strain evidence="1">Candidatus Nitrospira sp. ZN2</strain>
    </source>
</reference>
<organism evidence="1 2">
    <name type="scientific">Nitrospira defluvii</name>
    <dbReference type="NCBI Taxonomy" id="330214"/>
    <lineage>
        <taxon>Bacteria</taxon>
        <taxon>Pseudomonadati</taxon>
        <taxon>Nitrospirota</taxon>
        <taxon>Nitrospiria</taxon>
        <taxon>Nitrospirales</taxon>
        <taxon>Nitrospiraceae</taxon>
        <taxon>Nitrospira</taxon>
    </lineage>
</organism>
<comment type="caution">
    <text evidence="1">The sequence shown here is derived from an EMBL/GenBank/DDBJ whole genome shotgun (WGS) entry which is preliminary data.</text>
</comment>
<evidence type="ECO:0000313" key="1">
    <source>
        <dbReference type="EMBL" id="CAE6779162.1"/>
    </source>
</evidence>
<accession>A0ABM8RYS2</accession>
<dbReference type="Proteomes" id="UP000675880">
    <property type="component" value="Unassembled WGS sequence"/>
</dbReference>
<protein>
    <submittedName>
        <fullName evidence="1">Uncharacterized protein</fullName>
    </submittedName>
</protein>
<gene>
    <name evidence="1" type="ORF">NSPZN2_40668</name>
</gene>
<sequence>MCRFIVKVMIAKITVGLEHRGPTFLGAVSGDPAGYDKALVEGTA</sequence>
<keyword evidence="2" id="KW-1185">Reference proteome</keyword>
<evidence type="ECO:0000313" key="2">
    <source>
        <dbReference type="Proteomes" id="UP000675880"/>
    </source>
</evidence>
<name>A0ABM8RYS2_9BACT</name>
<dbReference type="EMBL" id="CAJNBJ010000017">
    <property type="protein sequence ID" value="CAE6779162.1"/>
    <property type="molecule type" value="Genomic_DNA"/>
</dbReference>